<protein>
    <submittedName>
        <fullName evidence="2">Uncharacterized protein</fullName>
    </submittedName>
</protein>
<proteinExistence type="evidence at transcript level"/>
<dbReference type="EMBL" id="EF678598">
    <property type="protein sequence ID" value="ABR18342.1"/>
    <property type="molecule type" value="mRNA"/>
</dbReference>
<organism evidence="2">
    <name type="scientific">Picea sitchensis</name>
    <name type="common">Sitka spruce</name>
    <name type="synonym">Pinus sitchensis</name>
    <dbReference type="NCBI Taxonomy" id="3332"/>
    <lineage>
        <taxon>Eukaryota</taxon>
        <taxon>Viridiplantae</taxon>
        <taxon>Streptophyta</taxon>
        <taxon>Embryophyta</taxon>
        <taxon>Tracheophyta</taxon>
        <taxon>Spermatophyta</taxon>
        <taxon>Pinopsida</taxon>
        <taxon>Pinidae</taxon>
        <taxon>Conifers I</taxon>
        <taxon>Pinales</taxon>
        <taxon>Pinaceae</taxon>
        <taxon>Picea</taxon>
    </lineage>
</organism>
<feature type="region of interest" description="Disordered" evidence="1">
    <location>
        <begin position="1"/>
        <end position="29"/>
    </location>
</feature>
<reference evidence="2" key="1">
    <citation type="submission" date="2007-06" db="EMBL/GenBank/DDBJ databases">
        <title>Full length cDNA sequences from Sitka Spruce (Picea sitchensis).</title>
        <authorList>
            <person name="Ralph S.G."/>
            <person name="Chun H.E."/>
            <person name="Liao N."/>
            <person name="Ali J."/>
            <person name="Reid K."/>
            <person name="Kolosova N."/>
            <person name="Cooper N."/>
            <person name="Cullis C."/>
            <person name="Jancsik S."/>
            <person name="Moore R."/>
            <person name="Mayo M."/>
            <person name="Wagner S."/>
            <person name="Holt R.A."/>
            <person name="Jones S.J.M."/>
            <person name="Marra M.A."/>
            <person name="Ritland C.E."/>
            <person name="Ritland K."/>
            <person name="Bohlmann J."/>
        </authorList>
    </citation>
    <scope>NUCLEOTIDE SEQUENCE</scope>
    <source>
        <tissue evidence="2">Bark</tissue>
    </source>
</reference>
<dbReference type="AlphaFoldDB" id="B8LRR2"/>
<evidence type="ECO:0000313" key="2">
    <source>
        <dbReference type="EMBL" id="ABR18342.1"/>
    </source>
</evidence>
<name>B8LRR2_PICSI</name>
<evidence type="ECO:0000256" key="1">
    <source>
        <dbReference type="SAM" id="MobiDB-lite"/>
    </source>
</evidence>
<accession>B8LRR2</accession>
<sequence length="100" mass="11561">MGSQRLPLPLPPPRPAPGHRARGGREKKDNGFCVFNLPPFWTRSVLLSYKAFYHILLDVWVYDSRLRFWFLLVLAIRGWISNMDGFVRRGFGGIGESQKK</sequence>